<organism evidence="2 3">
    <name type="scientific">Culicoidibacter larvae</name>
    <dbReference type="NCBI Taxonomy" id="2579976"/>
    <lineage>
        <taxon>Bacteria</taxon>
        <taxon>Bacillati</taxon>
        <taxon>Bacillota</taxon>
        <taxon>Culicoidibacteria</taxon>
        <taxon>Culicoidibacterales</taxon>
        <taxon>Culicoidibacteraceae</taxon>
        <taxon>Culicoidibacter</taxon>
    </lineage>
</organism>
<evidence type="ECO:0000313" key="2">
    <source>
        <dbReference type="EMBL" id="TLG73852.1"/>
    </source>
</evidence>
<sequence>MNKRMEDKLVMEWINSHITINNIEFYSEKQTFYCVESEDNKNKTINYYIFFYKDEIIAETFTKIDDLIEKNGHKRSYHICILTNDWSHLIKAKRLLEKRRGNVEYLFEKISNSFYELEITTRIDKLYYEKNDIESYVFNMPMSTLTKLYLKFGDNLFTHNVREFILKDKLDVDNSIENTLENEPENFWFFNNGIVIIANDYKIQRTNSIEIQNFSIINGAQTLTIASKWYIERLNEYNLSQDKDVLDKIDNYKKATVLVRIIKLDQNKSVDLCNKITVSLNRQKEVKLSDIMFNNKIVSDVRKQLVDLGLYIKRRGENKIGKSMYVEDFAKMYKALILQQPGASRASAGHSLLEYSGDDVKRKIFYKKEEYERGRSPYINIIGSYLLWEKNITESIDAKDFENNTILKNDIFYRALDVFLRNGDYYIKALIVAIMAKDGIPNNMIDADIVRDVLQTKKIDYLEKFNRNSAYELISDILQFTKLIRSENEKILIEIQKIDINTKELTIEDSEEIIDRISNALSRIESIFLKQFEDEFVNKKVTVKLMQKLESFIVEGYKDYNIESWNSNTFKNDKLYNLMITYF</sequence>
<reference evidence="2 3" key="1">
    <citation type="submission" date="2019-05" db="EMBL/GenBank/DDBJ databases">
        <title>Culicoidintestinum kansasii gen. nov., sp. nov. from the gastrointestinal tract of the biting midge, Culicoides sonorensis.</title>
        <authorList>
            <person name="Neupane S."/>
            <person name="Ghosh A."/>
            <person name="Gunther S."/>
            <person name="Martin K."/>
            <person name="Zurek L."/>
        </authorList>
    </citation>
    <scope>NUCLEOTIDE SEQUENCE [LARGE SCALE GENOMIC DNA]</scope>
    <source>
        <strain evidence="2 3">CS-1</strain>
    </source>
</reference>
<dbReference type="EMBL" id="VBWP01000005">
    <property type="protein sequence ID" value="TLG73852.1"/>
    <property type="molecule type" value="Genomic_DNA"/>
</dbReference>
<dbReference type="InterPro" id="IPR018891">
    <property type="entry name" value="AIPR_C"/>
</dbReference>
<dbReference type="Proteomes" id="UP000306912">
    <property type="component" value="Unassembled WGS sequence"/>
</dbReference>
<gene>
    <name evidence="2" type="ORF">FEZ08_06875</name>
</gene>
<protein>
    <recommendedName>
        <fullName evidence="1">Abortive phage infection protein C-terminal domain-containing protein</fullName>
    </recommendedName>
</protein>
<dbReference type="Pfam" id="PF10592">
    <property type="entry name" value="AIPR"/>
    <property type="match status" value="1"/>
</dbReference>
<comment type="caution">
    <text evidence="2">The sequence shown here is derived from an EMBL/GenBank/DDBJ whole genome shotgun (WGS) entry which is preliminary data.</text>
</comment>
<feature type="domain" description="Abortive phage infection protein C-terminal" evidence="1">
    <location>
        <begin position="157"/>
        <end position="449"/>
    </location>
</feature>
<evidence type="ECO:0000313" key="3">
    <source>
        <dbReference type="Proteomes" id="UP000306912"/>
    </source>
</evidence>
<dbReference type="RefSeq" id="WP_138190989.1">
    <property type="nucleotide sequence ID" value="NZ_VBWP01000005.1"/>
</dbReference>
<proteinExistence type="predicted"/>
<accession>A0A5R8QBG9</accession>
<dbReference type="AlphaFoldDB" id="A0A5R8QBG9"/>
<keyword evidence="3" id="KW-1185">Reference proteome</keyword>
<name>A0A5R8QBG9_9FIRM</name>
<evidence type="ECO:0000259" key="1">
    <source>
        <dbReference type="Pfam" id="PF10592"/>
    </source>
</evidence>
<dbReference type="OrthoDB" id="9806213at2"/>
<dbReference type="InParanoid" id="A0A5R8QBG9"/>